<evidence type="ECO:0000259" key="2">
    <source>
        <dbReference type="Pfam" id="PF15862"/>
    </source>
</evidence>
<feature type="compositionally biased region" description="Basic and acidic residues" evidence="1">
    <location>
        <begin position="475"/>
        <end position="490"/>
    </location>
</feature>
<dbReference type="AlphaFoldDB" id="A0AAX6GA49"/>
<comment type="caution">
    <text evidence="4">The sequence shown here is derived from an EMBL/GenBank/DDBJ whole genome shotgun (WGS) entry which is preliminary data.</text>
</comment>
<dbReference type="Pfam" id="PF15862">
    <property type="entry name" value="Coilin_N"/>
    <property type="match status" value="1"/>
</dbReference>
<sequence length="774" mass="86435">MGKAPARIRVVFDDQKLLSRSQRLEGLKHSWLLLTPELATIADVADQLRERFGLKRSCGLLLSMDDFVLPSFESTCILKDRDIIRVRKKGASQIELIETGDDQDQIQDIEFVDQQPVCSSREFLAITKFQEDRGGRQSKDEEDSSPRNDNPIPSRICTSENTNSKRKRKHSDDTSDSKGKKLKLSSSKVPKFSDEANKNIHSGRKGGSSLKEKHSNGDVRLNRLTTQLEDTVEEMHSHEQKKGKRKKSKLIRPEKAIVATENADAISREQNYSCFEKGEGSQESLQKKHGASSADGCLVVPIDSVLDGGNNKLSSSVPTEERTDKHEENTTCEPHVNGSSTKDPSRNARRKKARRKWLLELKSQDKDIQSEQPPNDIHKKSIEHEERDLDSEMQEEVVPVVIRPGHIRFEPLDADQSLCQPQGSMETLQWNGITSKKKGQKWGRENTSRKWNEVNGHKEQYNRASATENWTNDDNNEKSITEGWKTDEKSISGGKNSNGKSIAQDCESNGKPTAENWKSNGNSTAEGLKTNGIYVAEEVKNKEKSIVEERPTGDGGIDFESLSPLTRLPQDGDLLVYQLVELSSSWCPELSPFRVGKVSSFDPISMTIILVPVPEYPIFSDENIEEEELMDQADFSAYKEDGSLEVHYPSLVNVSLLEANRSEASTAEYGGREVSSIRATPVNNLEQESADKSAETIDTSTVAPPMVNEPDSSWEQIKQAISDKKAQLQKNSAPDDSTRSKTFPRSHRGLRGSAMGPTLAFLRGQNVLDPMTQG</sequence>
<evidence type="ECO:0000259" key="3">
    <source>
        <dbReference type="Pfam" id="PF23086"/>
    </source>
</evidence>
<dbReference type="InterPro" id="IPR024822">
    <property type="entry name" value="Coilin"/>
</dbReference>
<dbReference type="GO" id="GO:0015030">
    <property type="term" value="C:Cajal body"/>
    <property type="evidence" value="ECO:0007669"/>
    <property type="project" value="TreeGrafter"/>
</dbReference>
<dbReference type="GO" id="GO:0030620">
    <property type="term" value="F:U2 snRNA binding"/>
    <property type="evidence" value="ECO:0007669"/>
    <property type="project" value="TreeGrafter"/>
</dbReference>
<dbReference type="PANTHER" id="PTHR15197:SF0">
    <property type="entry name" value="COILIN"/>
    <property type="match status" value="1"/>
</dbReference>
<dbReference type="InterPro" id="IPR056398">
    <property type="entry name" value="Tudor_Coilin"/>
</dbReference>
<dbReference type="PANTHER" id="PTHR15197">
    <property type="entry name" value="COILIN P80"/>
    <property type="match status" value="1"/>
</dbReference>
<feature type="region of interest" description="Disordered" evidence="1">
    <location>
        <begin position="468"/>
        <end position="527"/>
    </location>
</feature>
<dbReference type="GO" id="GO:0030619">
    <property type="term" value="F:U1 snRNA binding"/>
    <property type="evidence" value="ECO:0007669"/>
    <property type="project" value="TreeGrafter"/>
</dbReference>
<dbReference type="Proteomes" id="UP001140949">
    <property type="component" value="Unassembled WGS sequence"/>
</dbReference>
<evidence type="ECO:0000256" key="1">
    <source>
        <dbReference type="SAM" id="MobiDB-lite"/>
    </source>
</evidence>
<feature type="compositionally biased region" description="Polar residues" evidence="1">
    <location>
        <begin position="728"/>
        <end position="741"/>
    </location>
</feature>
<feature type="compositionally biased region" description="Low complexity" evidence="1">
    <location>
        <begin position="491"/>
        <end position="502"/>
    </location>
</feature>
<dbReference type="Pfam" id="PF23086">
    <property type="entry name" value="Tudor_Coilin"/>
    <property type="match status" value="1"/>
</dbReference>
<reference evidence="4" key="1">
    <citation type="journal article" date="2023" name="GigaByte">
        <title>Genome assembly of the bearded iris, Iris pallida Lam.</title>
        <authorList>
            <person name="Bruccoleri R.E."/>
            <person name="Oakeley E.J."/>
            <person name="Faust A.M.E."/>
            <person name="Altorfer M."/>
            <person name="Dessus-Babus S."/>
            <person name="Burckhardt D."/>
            <person name="Oertli M."/>
            <person name="Naumann U."/>
            <person name="Petersen F."/>
            <person name="Wong J."/>
        </authorList>
    </citation>
    <scope>NUCLEOTIDE SEQUENCE</scope>
    <source>
        <strain evidence="4">GSM-AAB239-AS_SAM_17_03QT</strain>
    </source>
</reference>
<protein>
    <submittedName>
        <fullName evidence="4">Coilin-like</fullName>
    </submittedName>
</protein>
<evidence type="ECO:0000313" key="5">
    <source>
        <dbReference type="Proteomes" id="UP001140949"/>
    </source>
</evidence>
<feature type="domain" description="Coilin tudor" evidence="3">
    <location>
        <begin position="557"/>
        <end position="658"/>
    </location>
</feature>
<feature type="domain" description="Coilin N-terminal" evidence="2">
    <location>
        <begin position="7"/>
        <end position="186"/>
    </location>
</feature>
<feature type="compositionally biased region" description="Basic residues" evidence="1">
    <location>
        <begin position="241"/>
        <end position="250"/>
    </location>
</feature>
<dbReference type="InterPro" id="IPR031722">
    <property type="entry name" value="Coilin_N"/>
</dbReference>
<evidence type="ECO:0000313" key="4">
    <source>
        <dbReference type="EMBL" id="KAJ6825121.1"/>
    </source>
</evidence>
<feature type="compositionally biased region" description="Basic and acidic residues" evidence="1">
    <location>
        <begin position="129"/>
        <end position="139"/>
    </location>
</feature>
<feature type="compositionally biased region" description="Basic and acidic residues" evidence="1">
    <location>
        <begin position="210"/>
        <end position="221"/>
    </location>
</feature>
<feature type="region of interest" description="Disordered" evidence="1">
    <location>
        <begin position="303"/>
        <end position="393"/>
    </location>
</feature>
<name>A0AAX6GA49_IRIPA</name>
<accession>A0AAX6GA49</accession>
<proteinExistence type="predicted"/>
<dbReference type="GO" id="GO:0000387">
    <property type="term" value="P:spliceosomal snRNP assembly"/>
    <property type="evidence" value="ECO:0007669"/>
    <property type="project" value="TreeGrafter"/>
</dbReference>
<dbReference type="EMBL" id="JANAVB010021796">
    <property type="protein sequence ID" value="KAJ6825121.1"/>
    <property type="molecule type" value="Genomic_DNA"/>
</dbReference>
<feature type="region of interest" description="Disordered" evidence="1">
    <location>
        <begin position="686"/>
        <end position="758"/>
    </location>
</feature>
<feature type="compositionally biased region" description="Basic and acidic residues" evidence="1">
    <location>
        <begin position="376"/>
        <end position="387"/>
    </location>
</feature>
<reference evidence="4" key="2">
    <citation type="submission" date="2023-04" db="EMBL/GenBank/DDBJ databases">
        <authorList>
            <person name="Bruccoleri R.E."/>
            <person name="Oakeley E.J."/>
            <person name="Faust A.-M."/>
            <person name="Dessus-Babus S."/>
            <person name="Altorfer M."/>
            <person name="Burckhardt D."/>
            <person name="Oertli M."/>
            <person name="Naumann U."/>
            <person name="Petersen F."/>
            <person name="Wong J."/>
        </authorList>
    </citation>
    <scope>NUCLEOTIDE SEQUENCE</scope>
    <source>
        <strain evidence="4">GSM-AAB239-AS_SAM_17_03QT</strain>
        <tissue evidence="4">Leaf</tissue>
    </source>
</reference>
<feature type="region of interest" description="Disordered" evidence="1">
    <location>
        <begin position="129"/>
        <end position="253"/>
    </location>
</feature>
<feature type="compositionally biased region" description="Basic residues" evidence="1">
    <location>
        <begin position="347"/>
        <end position="356"/>
    </location>
</feature>
<organism evidence="4 5">
    <name type="scientific">Iris pallida</name>
    <name type="common">Sweet iris</name>
    <dbReference type="NCBI Taxonomy" id="29817"/>
    <lineage>
        <taxon>Eukaryota</taxon>
        <taxon>Viridiplantae</taxon>
        <taxon>Streptophyta</taxon>
        <taxon>Embryophyta</taxon>
        <taxon>Tracheophyta</taxon>
        <taxon>Spermatophyta</taxon>
        <taxon>Magnoliopsida</taxon>
        <taxon>Liliopsida</taxon>
        <taxon>Asparagales</taxon>
        <taxon>Iridaceae</taxon>
        <taxon>Iridoideae</taxon>
        <taxon>Irideae</taxon>
        <taxon>Iris</taxon>
    </lineage>
</organism>
<feature type="compositionally biased region" description="Basic and acidic residues" evidence="1">
    <location>
        <begin position="319"/>
        <end position="329"/>
    </location>
</feature>
<feature type="compositionally biased region" description="Basic and acidic residues" evidence="1">
    <location>
        <begin position="170"/>
        <end position="179"/>
    </location>
</feature>
<keyword evidence="5" id="KW-1185">Reference proteome</keyword>
<feature type="compositionally biased region" description="Polar residues" evidence="1">
    <location>
        <begin position="506"/>
        <end position="525"/>
    </location>
</feature>
<feature type="compositionally biased region" description="Basic and acidic residues" evidence="1">
    <location>
        <begin position="357"/>
        <end position="369"/>
    </location>
</feature>
<gene>
    <name evidence="4" type="ORF">M6B38_378650</name>
</gene>